<dbReference type="PROSITE" id="PS50011">
    <property type="entry name" value="PROTEIN_KINASE_DOM"/>
    <property type="match status" value="1"/>
</dbReference>
<dbReference type="SUPFAM" id="SSF52058">
    <property type="entry name" value="L domain-like"/>
    <property type="match status" value="1"/>
</dbReference>
<dbReference type="GO" id="GO:0005524">
    <property type="term" value="F:ATP binding"/>
    <property type="evidence" value="ECO:0007669"/>
    <property type="project" value="InterPro"/>
</dbReference>
<keyword evidence="6 8" id="KW-0472">Membrane</keyword>
<keyword evidence="4" id="KW-0677">Repeat</keyword>
<evidence type="ECO:0000256" key="4">
    <source>
        <dbReference type="ARBA" id="ARBA00022737"/>
    </source>
</evidence>
<dbReference type="InterPro" id="IPR000719">
    <property type="entry name" value="Prot_kinase_dom"/>
</dbReference>
<dbReference type="PANTHER" id="PTHR48010:SF33">
    <property type="entry name" value="PROTEIN KINASE DOMAIN-CONTAINING PROTEIN"/>
    <property type="match status" value="1"/>
</dbReference>
<keyword evidence="9" id="KW-0732">Signal</keyword>
<evidence type="ECO:0000256" key="8">
    <source>
        <dbReference type="SAM" id="Phobius"/>
    </source>
</evidence>
<evidence type="ECO:0000256" key="3">
    <source>
        <dbReference type="ARBA" id="ARBA00022692"/>
    </source>
</evidence>
<dbReference type="Gene3D" id="3.30.200.20">
    <property type="entry name" value="Phosphorylase Kinase, domain 1"/>
    <property type="match status" value="1"/>
</dbReference>
<accession>A0AAD9TQ33</accession>
<comment type="caution">
    <text evidence="11">The sequence shown here is derived from an EMBL/GenBank/DDBJ whole genome shotgun (WGS) entry which is preliminary data.</text>
</comment>
<evidence type="ECO:0000256" key="9">
    <source>
        <dbReference type="SAM" id="SignalP"/>
    </source>
</evidence>
<feature type="domain" description="Protein kinase" evidence="10">
    <location>
        <begin position="225"/>
        <end position="553"/>
    </location>
</feature>
<feature type="transmembrane region" description="Helical" evidence="8">
    <location>
        <begin position="227"/>
        <end position="246"/>
    </location>
</feature>
<evidence type="ECO:0000313" key="11">
    <source>
        <dbReference type="EMBL" id="KAK2639912.1"/>
    </source>
</evidence>
<dbReference type="GO" id="GO:0004672">
    <property type="term" value="F:protein kinase activity"/>
    <property type="evidence" value="ECO:0007669"/>
    <property type="project" value="InterPro"/>
</dbReference>
<keyword evidence="12" id="KW-1185">Reference proteome</keyword>
<evidence type="ECO:0000256" key="5">
    <source>
        <dbReference type="ARBA" id="ARBA00022989"/>
    </source>
</evidence>
<evidence type="ECO:0000313" key="12">
    <source>
        <dbReference type="Proteomes" id="UP001280121"/>
    </source>
</evidence>
<dbReference type="InterPro" id="IPR011009">
    <property type="entry name" value="Kinase-like_dom_sf"/>
</dbReference>
<feature type="chain" id="PRO_5042251184" description="Protein kinase domain-containing protein" evidence="9">
    <location>
        <begin position="28"/>
        <end position="587"/>
    </location>
</feature>
<dbReference type="InterPro" id="IPR032675">
    <property type="entry name" value="LRR_dom_sf"/>
</dbReference>
<dbReference type="SUPFAM" id="SSF56112">
    <property type="entry name" value="Protein kinase-like (PK-like)"/>
    <property type="match status" value="1"/>
</dbReference>
<feature type="compositionally biased region" description="Polar residues" evidence="7">
    <location>
        <begin position="183"/>
        <end position="206"/>
    </location>
</feature>
<dbReference type="Pfam" id="PF00560">
    <property type="entry name" value="LRR_1"/>
    <property type="match status" value="1"/>
</dbReference>
<dbReference type="InterPro" id="IPR001611">
    <property type="entry name" value="Leu-rich_rpt"/>
</dbReference>
<keyword evidence="3 8" id="KW-0812">Transmembrane</keyword>
<evidence type="ECO:0000256" key="6">
    <source>
        <dbReference type="ARBA" id="ARBA00023136"/>
    </source>
</evidence>
<sequence length="587" mass="66641">MSNLIRYSKLAIVFVLLLLITVCCVGGHEFAESESFFGFIRAIDPENVLRIGWNGWLPHPCSNTLKGVKCNPQGTRIVEIRLEKLNLSGRIDAESLCRLRSLRVVSFAKNLIRGSIPKSITCCARLEFLNLSSNHLSGRIPVALTKLKYLKSLDISNNQFNGINVFHRKRRFKYLERNSVETTSAAQTNNGSDQIPPTESNQTISGTSGGDKSDDHQKKQWYKKWEVSVPIFIGLTFVFLFSYFGGKKAAKLAREREIQESPSKMPPPPVMVIEEMMLKPEERQSELVFFVEECERFKLEDLLEATADLRSQGICSSLFKVILENSSVYAVKRLKNLQATFQEFGQTMRQIGNLKHPNILPLVDYIGGKREFPWKLRLSIASGIAKGLEFIYRRSEDDQEIMIPHGNLKLSNIMLDENENPLISEYGYSKFIDPKRDCYFQTNGYTAPEKTLSEQGDVYSFGVILLELLTGKNVEKTRIDLPKWVKAMVREEWTGEVFDKEVSKAGKQWAFPLLNVSLKCVSNSPNDRPTMAEVLEKIEEVVHSNNDQDHEFHDHSVSLSSMGSSTLDCCLLHTTIPETWDTPGSNY</sequence>
<dbReference type="InterPro" id="IPR050994">
    <property type="entry name" value="At_inactive_RLKs"/>
</dbReference>
<evidence type="ECO:0000256" key="7">
    <source>
        <dbReference type="SAM" id="MobiDB-lite"/>
    </source>
</evidence>
<comment type="subcellular location">
    <subcellularLocation>
        <location evidence="1">Membrane</location>
    </subcellularLocation>
</comment>
<keyword evidence="2" id="KW-0433">Leucine-rich repeat</keyword>
<reference evidence="11" key="1">
    <citation type="journal article" date="2023" name="Plant J.">
        <title>Genome sequences and population genomics provide insights into the demographic history, inbreeding, and mutation load of two 'living fossil' tree species of Dipteronia.</title>
        <authorList>
            <person name="Feng Y."/>
            <person name="Comes H.P."/>
            <person name="Chen J."/>
            <person name="Zhu S."/>
            <person name="Lu R."/>
            <person name="Zhang X."/>
            <person name="Li P."/>
            <person name="Qiu J."/>
            <person name="Olsen K.M."/>
            <person name="Qiu Y."/>
        </authorList>
    </citation>
    <scope>NUCLEOTIDE SEQUENCE</scope>
    <source>
        <strain evidence="11">KIB01</strain>
    </source>
</reference>
<dbReference type="Gene3D" id="1.10.510.10">
    <property type="entry name" value="Transferase(Phosphotransferase) domain 1"/>
    <property type="match status" value="1"/>
</dbReference>
<dbReference type="Gene3D" id="3.80.10.10">
    <property type="entry name" value="Ribonuclease Inhibitor"/>
    <property type="match status" value="1"/>
</dbReference>
<dbReference type="EMBL" id="JANJYI010000008">
    <property type="protein sequence ID" value="KAK2639912.1"/>
    <property type="molecule type" value="Genomic_DNA"/>
</dbReference>
<name>A0AAD9TQ33_9ROSI</name>
<proteinExistence type="predicted"/>
<keyword evidence="5 8" id="KW-1133">Transmembrane helix</keyword>
<evidence type="ECO:0000259" key="10">
    <source>
        <dbReference type="PROSITE" id="PS50011"/>
    </source>
</evidence>
<organism evidence="11 12">
    <name type="scientific">Dipteronia dyeriana</name>
    <dbReference type="NCBI Taxonomy" id="168575"/>
    <lineage>
        <taxon>Eukaryota</taxon>
        <taxon>Viridiplantae</taxon>
        <taxon>Streptophyta</taxon>
        <taxon>Embryophyta</taxon>
        <taxon>Tracheophyta</taxon>
        <taxon>Spermatophyta</taxon>
        <taxon>Magnoliopsida</taxon>
        <taxon>eudicotyledons</taxon>
        <taxon>Gunneridae</taxon>
        <taxon>Pentapetalae</taxon>
        <taxon>rosids</taxon>
        <taxon>malvids</taxon>
        <taxon>Sapindales</taxon>
        <taxon>Sapindaceae</taxon>
        <taxon>Hippocastanoideae</taxon>
        <taxon>Acereae</taxon>
        <taxon>Dipteronia</taxon>
    </lineage>
</organism>
<evidence type="ECO:0000256" key="1">
    <source>
        <dbReference type="ARBA" id="ARBA00004370"/>
    </source>
</evidence>
<dbReference type="Proteomes" id="UP001280121">
    <property type="component" value="Unassembled WGS sequence"/>
</dbReference>
<evidence type="ECO:0000256" key="2">
    <source>
        <dbReference type="ARBA" id="ARBA00022614"/>
    </source>
</evidence>
<protein>
    <recommendedName>
        <fullName evidence="10">Protein kinase domain-containing protein</fullName>
    </recommendedName>
</protein>
<dbReference type="GO" id="GO:0016020">
    <property type="term" value="C:membrane"/>
    <property type="evidence" value="ECO:0007669"/>
    <property type="project" value="UniProtKB-SubCell"/>
</dbReference>
<dbReference type="AlphaFoldDB" id="A0AAD9TQ33"/>
<gene>
    <name evidence="11" type="ORF">Ddye_027707</name>
</gene>
<feature type="signal peptide" evidence="9">
    <location>
        <begin position="1"/>
        <end position="27"/>
    </location>
</feature>
<dbReference type="Pfam" id="PF00069">
    <property type="entry name" value="Pkinase"/>
    <property type="match status" value="1"/>
</dbReference>
<feature type="region of interest" description="Disordered" evidence="7">
    <location>
        <begin position="183"/>
        <end position="216"/>
    </location>
</feature>
<dbReference type="PANTHER" id="PTHR48010">
    <property type="entry name" value="OS05G0588300 PROTEIN"/>
    <property type="match status" value="1"/>
</dbReference>